<dbReference type="EMBL" id="OB660345">
    <property type="protein sequence ID" value="CAD7224307.1"/>
    <property type="molecule type" value="Genomic_DNA"/>
</dbReference>
<reference evidence="1" key="1">
    <citation type="submission" date="2020-11" db="EMBL/GenBank/DDBJ databases">
        <authorList>
            <person name="Tran Van P."/>
        </authorList>
    </citation>
    <scope>NUCLEOTIDE SEQUENCE</scope>
</reference>
<evidence type="ECO:0000313" key="1">
    <source>
        <dbReference type="EMBL" id="CAD7224307.1"/>
    </source>
</evidence>
<organism evidence="1">
    <name type="scientific">Cyprideis torosa</name>
    <dbReference type="NCBI Taxonomy" id="163714"/>
    <lineage>
        <taxon>Eukaryota</taxon>
        <taxon>Metazoa</taxon>
        <taxon>Ecdysozoa</taxon>
        <taxon>Arthropoda</taxon>
        <taxon>Crustacea</taxon>
        <taxon>Oligostraca</taxon>
        <taxon>Ostracoda</taxon>
        <taxon>Podocopa</taxon>
        <taxon>Podocopida</taxon>
        <taxon>Cytherocopina</taxon>
        <taxon>Cytheroidea</taxon>
        <taxon>Cytherideidae</taxon>
        <taxon>Cyprideis</taxon>
    </lineage>
</organism>
<sequence>MLLTPCLKLGDTTADGWKYDRPALGEALQFGDGSICSMFYESIWNGRTLDSGYRVIQVTATPPPPPSSFVLNRPHFHKLRKDLTSLRSFCVTRTTEAIIMESQGRYSGVTILLRIQLASPVWKQTGTKTITHGTGNTVFVRNGQRTEYDRLHLGHKLASLPPPLPSPSVANDSLLGSVSAAVLEVAAEFRFGKDVLLWGNKRRCCGEILWARRRTALCSIANGQVTSVSREMEGDAASGWSRLKVEDELFLEVRGQCQDSLDAATGPLIGLECLVEIYSNDPEVDNQIHCALCNETFPFKRAVGHVRCRKTHRLRYLMDDSFLTGHAEKKRPRHLRDPTGVFRGRRLGELSSPSDALRKTDEVCVHAPVITWPGIVER</sequence>
<name>A0A7R8W7L8_9CRUS</name>
<protein>
    <submittedName>
        <fullName evidence="1">Uncharacterized protein</fullName>
    </submittedName>
</protein>
<accession>A0A7R8W7L8</accession>
<dbReference type="AlphaFoldDB" id="A0A7R8W7L8"/>
<proteinExistence type="predicted"/>
<dbReference type="OrthoDB" id="5877502at2759"/>
<gene>
    <name evidence="1" type="ORF">CTOB1V02_LOCUS2274</name>
</gene>